<gene>
    <name evidence="1" type="ORF">B9Q17_06215</name>
</gene>
<accession>A0A7Z1DRJ7</accession>
<dbReference type="Proteomes" id="UP000216984">
    <property type="component" value="Unassembled WGS sequence"/>
</dbReference>
<dbReference type="AlphaFoldDB" id="A0A7Z1DRJ7"/>
<sequence length="208" mass="23229">MTEYVVLLRTTGPDGEPWERVISPVFQSEAAADAWRSANGLTTSQTVLTTCLQDVPGEEERRYIVRDLLPRKQMEWEAGEPLALIEALNWCVVTKTPLPDWCASIVSQAAHRLFDFEVRTLDEAFGISGKIHKGVKMEGARQRLNFRGLAWVTVNRFKAEGMKHDEALERAADEMKATGFRGGSSVVKQLYTEAKAAYSQINAVDSKP</sequence>
<evidence type="ECO:0000313" key="1">
    <source>
        <dbReference type="EMBL" id="OZC34563.1"/>
    </source>
</evidence>
<comment type="caution">
    <text evidence="1">The sequence shown here is derived from an EMBL/GenBank/DDBJ whole genome shotgun (WGS) entry which is preliminary data.</text>
</comment>
<proteinExistence type="predicted"/>
<dbReference type="EMBL" id="NEFY01000038">
    <property type="protein sequence ID" value="OZC34563.1"/>
    <property type="molecule type" value="Genomic_DNA"/>
</dbReference>
<name>A0A7Z1DRJ7_9GAMM</name>
<evidence type="ECO:0000313" key="2">
    <source>
        <dbReference type="Proteomes" id="UP000216984"/>
    </source>
</evidence>
<organism evidence="1 2">
    <name type="scientific">Marinobacter vinifirmus</name>
    <dbReference type="NCBI Taxonomy" id="355591"/>
    <lineage>
        <taxon>Bacteria</taxon>
        <taxon>Pseudomonadati</taxon>
        <taxon>Pseudomonadota</taxon>
        <taxon>Gammaproteobacteria</taxon>
        <taxon>Pseudomonadales</taxon>
        <taxon>Marinobacteraceae</taxon>
        <taxon>Marinobacter</taxon>
    </lineage>
</organism>
<reference evidence="1 2" key="1">
    <citation type="submission" date="2017-06" db="EMBL/GenBank/DDBJ databases">
        <title>Draft genome sequence of the halophilic bacterium Marinobacter vinifirmus FB1.</title>
        <authorList>
            <person name="Stepanov V.G."/>
            <person name="Roberts D.J."/>
            <person name="Fox G.E."/>
        </authorList>
    </citation>
    <scope>NUCLEOTIDE SEQUENCE [LARGE SCALE GENOMIC DNA]</scope>
    <source>
        <strain evidence="1 2">FB1</strain>
    </source>
</reference>
<keyword evidence="2" id="KW-1185">Reference proteome</keyword>
<dbReference type="RefSeq" id="WP_094626156.1">
    <property type="nucleotide sequence ID" value="NZ_NEFY01000038.1"/>
</dbReference>
<protein>
    <submittedName>
        <fullName evidence="1">Uncharacterized protein</fullName>
    </submittedName>
</protein>